<dbReference type="AlphaFoldDB" id="A0A4U9ELN6"/>
<dbReference type="Proteomes" id="UP000746612">
    <property type="component" value="Unassembled WGS sequence"/>
</dbReference>
<proteinExistence type="predicted"/>
<reference evidence="1" key="2">
    <citation type="submission" date="2021-03" db="EMBL/GenBank/DDBJ databases">
        <authorList>
            <person name="Alouane T."/>
            <person name="Langin T."/>
            <person name="Bonhomme L."/>
        </authorList>
    </citation>
    <scope>NUCLEOTIDE SEQUENCE</scope>
    <source>
        <strain evidence="1">MDC_Fg202</strain>
    </source>
</reference>
<evidence type="ECO:0000313" key="2">
    <source>
        <dbReference type="EMBL" id="VIO63203.1"/>
    </source>
</evidence>
<dbReference type="EMBL" id="CAAKMV010000174">
    <property type="protein sequence ID" value="VIO63203.1"/>
    <property type="molecule type" value="Genomic_DNA"/>
</dbReference>
<protein>
    <submittedName>
        <fullName evidence="1">Uncharacterized protein</fullName>
    </submittedName>
</protein>
<organism evidence="1 3">
    <name type="scientific">Gibberella zeae</name>
    <name type="common">Wheat head blight fungus</name>
    <name type="synonym">Fusarium graminearum</name>
    <dbReference type="NCBI Taxonomy" id="5518"/>
    <lineage>
        <taxon>Eukaryota</taxon>
        <taxon>Fungi</taxon>
        <taxon>Dikarya</taxon>
        <taxon>Ascomycota</taxon>
        <taxon>Pezizomycotina</taxon>
        <taxon>Sordariomycetes</taxon>
        <taxon>Hypocreomycetidae</taxon>
        <taxon>Hypocreales</taxon>
        <taxon>Nectriaceae</taxon>
        <taxon>Fusarium</taxon>
    </lineage>
</organism>
<dbReference type="OrthoDB" id="4990776at2759"/>
<evidence type="ECO:0000313" key="1">
    <source>
        <dbReference type="EMBL" id="CAG1964248.1"/>
    </source>
</evidence>
<sequence length="176" mass="20158">MAQLAHSDNDLFQEFEIHRRYANSHLRSYFEVLDQHSSRDGLSGLLDRNPRESRKMLLLKAISTSTMQELGNVEAILEEIIKQQTHLARSVLPRLLSCTVSFLGLACAIQHPQLSKVFKLGAFAGAALLTIRFVREYQKQRQLVPLQHKVRGFIRAFKNGTIRYRDLDEVLLASLE</sequence>
<dbReference type="EMBL" id="CAJPIJ010000053">
    <property type="protein sequence ID" value="CAG1964248.1"/>
    <property type="molecule type" value="Genomic_DNA"/>
</dbReference>
<accession>A0A4U9ELN6</accession>
<reference evidence="2" key="1">
    <citation type="submission" date="2019-04" db="EMBL/GenBank/DDBJ databases">
        <authorList>
            <person name="Melise S."/>
            <person name="Noan J."/>
            <person name="Okalmin O."/>
        </authorList>
    </citation>
    <scope>NUCLEOTIDE SEQUENCE</scope>
    <source>
        <strain evidence="2">FN9</strain>
    </source>
</reference>
<evidence type="ECO:0000313" key="3">
    <source>
        <dbReference type="Proteomes" id="UP000746612"/>
    </source>
</evidence>
<gene>
    <name evidence="2" type="ORF">FUG_LOCUS511719</name>
    <name evidence="1" type="ORF">MDCFG202_LOCUS17445</name>
</gene>
<name>A0A4U9ELN6_GIBZA</name>